<name>A0A232LMB8_9EURO</name>
<gene>
    <name evidence="2" type="ORF">Egran_06932</name>
</gene>
<keyword evidence="3" id="KW-1185">Reference proteome</keyword>
<evidence type="ECO:0000256" key="1">
    <source>
        <dbReference type="SAM" id="MobiDB-lite"/>
    </source>
</evidence>
<dbReference type="OrthoDB" id="2563506at2759"/>
<reference evidence="2 3" key="1">
    <citation type="journal article" date="2015" name="Environ. Microbiol.">
        <title>Metagenome sequence of Elaphomyces granulatus from sporocarp tissue reveals Ascomycota ectomycorrhizal fingerprints of genome expansion and a Proteobacteria-rich microbiome.</title>
        <authorList>
            <person name="Quandt C.A."/>
            <person name="Kohler A."/>
            <person name="Hesse C.N."/>
            <person name="Sharpton T.J."/>
            <person name="Martin F."/>
            <person name="Spatafora J.W."/>
        </authorList>
    </citation>
    <scope>NUCLEOTIDE SEQUENCE [LARGE SCALE GENOMIC DNA]</scope>
    <source>
        <strain evidence="2 3">OSC145934</strain>
    </source>
</reference>
<dbReference type="Pfam" id="PF12855">
    <property type="entry name" value="Ecl1"/>
    <property type="match status" value="1"/>
</dbReference>
<organism evidence="2 3">
    <name type="scientific">Elaphomyces granulatus</name>
    <dbReference type="NCBI Taxonomy" id="519963"/>
    <lineage>
        <taxon>Eukaryota</taxon>
        <taxon>Fungi</taxon>
        <taxon>Dikarya</taxon>
        <taxon>Ascomycota</taxon>
        <taxon>Pezizomycotina</taxon>
        <taxon>Eurotiomycetes</taxon>
        <taxon>Eurotiomycetidae</taxon>
        <taxon>Eurotiales</taxon>
        <taxon>Elaphomycetaceae</taxon>
        <taxon>Elaphomyces</taxon>
    </lineage>
</organism>
<evidence type="ECO:0000313" key="3">
    <source>
        <dbReference type="Proteomes" id="UP000243515"/>
    </source>
</evidence>
<dbReference type="EMBL" id="NPHW01007221">
    <property type="protein sequence ID" value="OXV05300.1"/>
    <property type="molecule type" value="Genomic_DNA"/>
</dbReference>
<evidence type="ECO:0008006" key="4">
    <source>
        <dbReference type="Google" id="ProtNLM"/>
    </source>
</evidence>
<feature type="compositionally biased region" description="Low complexity" evidence="1">
    <location>
        <begin position="98"/>
        <end position="122"/>
    </location>
</feature>
<dbReference type="InterPro" id="IPR024368">
    <property type="entry name" value="Ecl1/2/3"/>
</dbReference>
<comment type="caution">
    <text evidence="2">The sequence shown here is derived from an EMBL/GenBank/DDBJ whole genome shotgun (WGS) entry which is preliminary data.</text>
</comment>
<dbReference type="AlphaFoldDB" id="A0A232LMB8"/>
<accession>A0A232LMB8</accession>
<dbReference type="Proteomes" id="UP000243515">
    <property type="component" value="Unassembled WGS sequence"/>
</dbReference>
<sequence>MALEWSLDYCLVCDRQIVGGAYCSQACRLAEMDQLSDSGSPATGDAHAVMGADITRLQSPLGNDSTAASPMLSQRATLPVYSSTHVSSNVSQYPPRALLTPSSSQTSLSSLQSSSSQSSPLSDRVRDELRDYASCFDQVRDWKRRLTTS</sequence>
<proteinExistence type="predicted"/>
<evidence type="ECO:0000313" key="2">
    <source>
        <dbReference type="EMBL" id="OXV05300.1"/>
    </source>
</evidence>
<feature type="region of interest" description="Disordered" evidence="1">
    <location>
        <begin position="86"/>
        <end position="124"/>
    </location>
</feature>
<protein>
    <recommendedName>
        <fullName evidence="4">Life-span regulatory factor domain-containing protein</fullName>
    </recommendedName>
</protein>